<accession>A0ABQ7H0V5</accession>
<dbReference type="Pfam" id="PF14953">
    <property type="entry name" value="DUF4504"/>
    <property type="match status" value="1"/>
</dbReference>
<keyword evidence="2" id="KW-1185">Reference proteome</keyword>
<dbReference type="EMBL" id="MU069512">
    <property type="protein sequence ID" value="KAF5840467.1"/>
    <property type="molecule type" value="Genomic_DNA"/>
</dbReference>
<protein>
    <submittedName>
        <fullName evidence="1">Uncharacterized protein</fullName>
    </submittedName>
</protein>
<dbReference type="PANTHER" id="PTHR31366">
    <property type="entry name" value="UPF0739 PROTEIN C1ORF74"/>
    <property type="match status" value="1"/>
</dbReference>
<evidence type="ECO:0000313" key="1">
    <source>
        <dbReference type="EMBL" id="KAF5840467.1"/>
    </source>
</evidence>
<comment type="caution">
    <text evidence="1">The sequence shown here is derived from an EMBL/GenBank/DDBJ whole genome shotgun (WGS) entry which is preliminary data.</text>
</comment>
<organism evidence="1 2">
    <name type="scientific">Dunaliella salina</name>
    <name type="common">Green alga</name>
    <name type="synonym">Protococcus salinus</name>
    <dbReference type="NCBI Taxonomy" id="3046"/>
    <lineage>
        <taxon>Eukaryota</taxon>
        <taxon>Viridiplantae</taxon>
        <taxon>Chlorophyta</taxon>
        <taxon>core chlorophytes</taxon>
        <taxon>Chlorophyceae</taxon>
        <taxon>CS clade</taxon>
        <taxon>Chlamydomonadales</taxon>
        <taxon>Dunaliellaceae</taxon>
        <taxon>Dunaliella</taxon>
    </lineage>
</organism>
<evidence type="ECO:0000313" key="2">
    <source>
        <dbReference type="Proteomes" id="UP000815325"/>
    </source>
</evidence>
<reference evidence="1" key="1">
    <citation type="submission" date="2017-08" db="EMBL/GenBank/DDBJ databases">
        <authorList>
            <person name="Polle J.E."/>
            <person name="Barry K."/>
            <person name="Cushman J."/>
            <person name="Schmutz J."/>
            <person name="Tran D."/>
            <person name="Hathwaick L.T."/>
            <person name="Yim W.C."/>
            <person name="Jenkins J."/>
            <person name="Mckie-Krisberg Z.M."/>
            <person name="Prochnik S."/>
            <person name="Lindquist E."/>
            <person name="Dockter R.B."/>
            <person name="Adam C."/>
            <person name="Molina H."/>
            <person name="Bunkerborg J."/>
            <person name="Jin E."/>
            <person name="Buchheim M."/>
            <person name="Magnuson J."/>
        </authorList>
    </citation>
    <scope>NUCLEOTIDE SEQUENCE</scope>
    <source>
        <strain evidence="1">CCAP 19/18</strain>
    </source>
</reference>
<name>A0ABQ7H0V5_DUNSA</name>
<dbReference type="Proteomes" id="UP000815325">
    <property type="component" value="Unassembled WGS sequence"/>
</dbReference>
<sequence length="306" mass="32561">MLALPPLHFLRRCLGSLIANADYARLLDLESAVQLVLLFNTADNLGVHWCILTYDDCHYVANQSGIMKHVDSLLCHPSPGNLTDPTLMPALIGFFDERGTFAPTVLSDQDAKGVLRLLESFRTELRCNPGVNLVSKHGRVGKVQVIDLAVSASQLLLPTLNGLLLAYPVVYVVEGGIDGASRASRSLSSQDLTLFEMAAAPPVALCAALARHGWASQGHSSCSSSNAARKKKKSQGAGCGQVDRPTNVICSFTMPSSMCSQGSKVALGENVKAWAQRVEHALEVSALGWSFVKCVPSAVGTCSVSL</sequence>
<dbReference type="PANTHER" id="PTHR31366:SF2">
    <property type="entry name" value="UPF0739 PROTEIN C1ORF74"/>
    <property type="match status" value="1"/>
</dbReference>
<proteinExistence type="predicted"/>
<gene>
    <name evidence="1" type="ORF">DUNSADRAFT_16558</name>
</gene>
<dbReference type="InterPro" id="IPR027850">
    <property type="entry name" value="DUF4504"/>
</dbReference>